<dbReference type="EMBL" id="MF141540">
    <property type="protein sequence ID" value="ASR77250.1"/>
    <property type="molecule type" value="Genomic_DNA"/>
</dbReference>
<dbReference type="Proteomes" id="UP000224104">
    <property type="component" value="Genome"/>
</dbReference>
<evidence type="ECO:0000313" key="2">
    <source>
        <dbReference type="Proteomes" id="UP000224104"/>
    </source>
</evidence>
<evidence type="ECO:0000313" key="1">
    <source>
        <dbReference type="EMBL" id="ASR77250.1"/>
    </source>
</evidence>
<sequence length="92" mass="10391">MPRITAGQMRSNWSGEIVACVGCGVNLHREPVEHRPDCTVEPSPLICEDCDAIRLPSEARDALRLGKLWQFIPSPYPGRYLCPDHHQKRNTP</sequence>
<gene>
    <name evidence="1" type="ORF">SEA_AVOCADO_49</name>
</gene>
<protein>
    <submittedName>
        <fullName evidence="1">Uncharacterized protein</fullName>
    </submittedName>
</protein>
<keyword evidence="2" id="KW-1185">Reference proteome</keyword>
<accession>A0A222YZM1</accession>
<proteinExistence type="predicted"/>
<organism evidence="1 2">
    <name type="scientific">Mycobacterium phage Avocado</name>
    <dbReference type="NCBI Taxonomy" id="2024302"/>
    <lineage>
        <taxon>Viruses</taxon>
        <taxon>Duplodnaviria</taxon>
        <taxon>Heunggongvirae</taxon>
        <taxon>Uroviricota</taxon>
        <taxon>Caudoviricetes</taxon>
        <taxon>Gclasvirinae</taxon>
        <taxon>Avocadovirus</taxon>
        <taxon>Avocadovirus avocado</taxon>
    </lineage>
</organism>
<name>A0A222YZM1_9CAUD</name>
<reference evidence="1 2" key="1">
    <citation type="submission" date="2017-05" db="EMBL/GenBank/DDBJ databases">
        <authorList>
            <person name="Butela K.A."/>
            <person name="Hudson L."/>
            <person name="Clayton A.L."/>
            <person name="Cole J.H."/>
            <person name="Evancho G.L."/>
            <person name="Galassi L.C."/>
            <person name="Harvey A.K."/>
            <person name="Haubrick H.C."/>
            <person name="Henry M."/>
            <person name="Heslop K.L."/>
            <person name="Hughes P.M."/>
            <person name="Iezzi J."/>
            <person name="Jones J.C."/>
            <person name="Kolawole F.O."/>
            <person name="Loucks E.J."/>
            <person name="McCready J.R."/>
            <person name="McGowan S.M."/>
            <person name="Minear S.E."/>
            <person name="Poole Y.A."/>
            <person name="Reese R.J."/>
            <person name="Romagnoli K.M."/>
            <person name="Schell I.N."/>
            <person name="Sudadi S."/>
            <person name="Sutherin B.R."/>
            <person name="Edgington N.P."/>
            <person name="Garlena R.A."/>
            <person name="Russell D.A."/>
            <person name="Pope W.H."/>
            <person name="Jacobs-Sera D."/>
            <person name="Hendrix R.W."/>
            <person name="Hatfull G.F."/>
        </authorList>
    </citation>
    <scope>NUCLEOTIDE SEQUENCE [LARGE SCALE GENOMIC DNA]</scope>
</reference>